<dbReference type="InterPro" id="IPR015946">
    <property type="entry name" value="KH_dom-like_a/b"/>
</dbReference>
<dbReference type="RefSeq" id="WP_112233854.1">
    <property type="nucleotide sequence ID" value="NZ_QLZQ01000009.1"/>
</dbReference>
<dbReference type="InterPro" id="IPR003718">
    <property type="entry name" value="OsmC/Ohr_fam"/>
</dbReference>
<accession>A0A365K047</accession>
<dbReference type="EMBL" id="QLZQ01000009">
    <property type="protein sequence ID" value="RAZ66019.1"/>
    <property type="molecule type" value="Genomic_DNA"/>
</dbReference>
<protein>
    <submittedName>
        <fullName evidence="1">OsmC family peroxiredoxin</fullName>
    </submittedName>
</protein>
<dbReference type="InterPro" id="IPR036102">
    <property type="entry name" value="OsmC/Ohrsf"/>
</dbReference>
<dbReference type="AlphaFoldDB" id="A0A365K047"/>
<dbReference type="SUPFAM" id="SSF82784">
    <property type="entry name" value="OsmC-like"/>
    <property type="match status" value="1"/>
</dbReference>
<dbReference type="OrthoDB" id="13625at2"/>
<dbReference type="PANTHER" id="PTHR34352:SF1">
    <property type="entry name" value="PROTEIN YHFA"/>
    <property type="match status" value="1"/>
</dbReference>
<sequence length="126" mass="14507">MKFSMNEHGFTGHLPFGELHVSTDEEYGFRPYQLLVSSLAICSAGIIRKVLEKKRMPAEDIEVEVKEVVRIDEEAGRVAKVHLHFRIKGDIEEEKMPRVMELTRKNCSMVRSVENSIEVVESYELV</sequence>
<organism evidence="1 2">
    <name type="scientific">Planococcus maitriensis</name>
    <dbReference type="NCBI Taxonomy" id="221799"/>
    <lineage>
        <taxon>Bacteria</taxon>
        <taxon>Bacillati</taxon>
        <taxon>Bacillota</taxon>
        <taxon>Bacilli</taxon>
        <taxon>Bacillales</taxon>
        <taxon>Caryophanaceae</taxon>
        <taxon>Planococcus</taxon>
    </lineage>
</organism>
<reference evidence="1 2" key="1">
    <citation type="submission" date="2018-06" db="EMBL/GenBank/DDBJ databases">
        <title>The draft genome sequences of strains SCU63 and S1.</title>
        <authorList>
            <person name="Gan L."/>
        </authorList>
    </citation>
    <scope>NUCLEOTIDE SEQUENCE [LARGE SCALE GENOMIC DNA]</scope>
    <source>
        <strain evidence="1 2">S1</strain>
    </source>
</reference>
<dbReference type="PANTHER" id="PTHR34352">
    <property type="entry name" value="PROTEIN YHFA"/>
    <property type="match status" value="1"/>
</dbReference>
<gene>
    <name evidence="1" type="ORF">DP119_14635</name>
</gene>
<name>A0A365K047_9BACL</name>
<evidence type="ECO:0000313" key="1">
    <source>
        <dbReference type="EMBL" id="RAZ66019.1"/>
    </source>
</evidence>
<evidence type="ECO:0000313" key="2">
    <source>
        <dbReference type="Proteomes" id="UP000251869"/>
    </source>
</evidence>
<dbReference type="Gene3D" id="3.30.300.20">
    <property type="match status" value="1"/>
</dbReference>
<keyword evidence="2" id="KW-1185">Reference proteome</keyword>
<proteinExistence type="predicted"/>
<dbReference type="Proteomes" id="UP000251869">
    <property type="component" value="Unassembled WGS sequence"/>
</dbReference>
<comment type="caution">
    <text evidence="1">The sequence shown here is derived from an EMBL/GenBank/DDBJ whole genome shotgun (WGS) entry which is preliminary data.</text>
</comment>
<dbReference type="Pfam" id="PF02566">
    <property type="entry name" value="OsmC"/>
    <property type="match status" value="1"/>
</dbReference>